<dbReference type="OrthoDB" id="102632at2157"/>
<proteinExistence type="predicted"/>
<organism evidence="1 2">
    <name type="scientific">Halonotius pteroides</name>
    <dbReference type="NCBI Taxonomy" id="268735"/>
    <lineage>
        <taxon>Archaea</taxon>
        <taxon>Methanobacteriati</taxon>
        <taxon>Methanobacteriota</taxon>
        <taxon>Stenosarchaea group</taxon>
        <taxon>Halobacteria</taxon>
        <taxon>Halobacteriales</taxon>
        <taxon>Haloferacaceae</taxon>
        <taxon>Halonotius</taxon>
    </lineage>
</organism>
<comment type="caution">
    <text evidence="1">The sequence shown here is derived from an EMBL/GenBank/DDBJ whole genome shotgun (WGS) entry which is preliminary data.</text>
</comment>
<reference evidence="1 2" key="1">
    <citation type="submission" date="2018-06" db="EMBL/GenBank/DDBJ databases">
        <title>Halonotius sp. F13-13 a new haloarchaeeon isolated from a solar saltern from Isla Cristina, Huelva, Spain.</title>
        <authorList>
            <person name="Duran-Viseras A."/>
            <person name="Sanchez-Porro C."/>
            <person name="Ventosa A."/>
        </authorList>
    </citation>
    <scope>NUCLEOTIDE SEQUENCE [LARGE SCALE GENOMIC DNA]</scope>
    <source>
        <strain evidence="1 2">CECT 7525</strain>
    </source>
</reference>
<sequence length="53" mass="5519">MHSIINCLFPSTVVLINTAGLLQAQAQSTGEETTSQVSDRVAVGEAVGFDGRV</sequence>
<keyword evidence="2" id="KW-1185">Reference proteome</keyword>
<accession>A0A3A6QA19</accession>
<gene>
    <name evidence="1" type="ORF">DP106_01590</name>
</gene>
<evidence type="ECO:0000313" key="2">
    <source>
        <dbReference type="Proteomes" id="UP000281564"/>
    </source>
</evidence>
<name>A0A3A6QA19_9EURY</name>
<evidence type="ECO:0000313" key="1">
    <source>
        <dbReference type="EMBL" id="RJX51412.1"/>
    </source>
</evidence>
<dbReference type="AlphaFoldDB" id="A0A3A6QA19"/>
<protein>
    <submittedName>
        <fullName evidence="1">Uncharacterized protein</fullName>
    </submittedName>
</protein>
<dbReference type="EMBL" id="QMDW01000002">
    <property type="protein sequence ID" value="RJX51412.1"/>
    <property type="molecule type" value="Genomic_DNA"/>
</dbReference>
<dbReference type="Proteomes" id="UP000281564">
    <property type="component" value="Unassembled WGS sequence"/>
</dbReference>